<dbReference type="EMBL" id="HACG01044076">
    <property type="protein sequence ID" value="CEK90941.1"/>
    <property type="molecule type" value="Transcribed_RNA"/>
</dbReference>
<dbReference type="AlphaFoldDB" id="A0A0B7BF88"/>
<accession>A0A0B7BF88</accession>
<gene>
    <name evidence="1" type="primary">ORF180032</name>
</gene>
<name>A0A0B7BF88_9EUPU</name>
<sequence>LYGFTSQLIDSTKDKCLWRFMIISMPVGMAPDDDDDIKYKDIFMHATINMTM</sequence>
<feature type="non-terminal residue" evidence="1">
    <location>
        <position position="1"/>
    </location>
</feature>
<evidence type="ECO:0000313" key="1">
    <source>
        <dbReference type="EMBL" id="CEK90941.1"/>
    </source>
</evidence>
<reference evidence="1" key="1">
    <citation type="submission" date="2014-12" db="EMBL/GenBank/DDBJ databases">
        <title>Insight into the proteome of Arion vulgaris.</title>
        <authorList>
            <person name="Aradska J."/>
            <person name="Bulat T."/>
            <person name="Smidak R."/>
            <person name="Sarate P."/>
            <person name="Gangsoo J."/>
            <person name="Sialana F."/>
            <person name="Bilban M."/>
            <person name="Lubec G."/>
        </authorList>
    </citation>
    <scope>NUCLEOTIDE SEQUENCE</scope>
    <source>
        <tissue evidence="1">Skin</tissue>
    </source>
</reference>
<organism evidence="1">
    <name type="scientific">Arion vulgaris</name>
    <dbReference type="NCBI Taxonomy" id="1028688"/>
    <lineage>
        <taxon>Eukaryota</taxon>
        <taxon>Metazoa</taxon>
        <taxon>Spiralia</taxon>
        <taxon>Lophotrochozoa</taxon>
        <taxon>Mollusca</taxon>
        <taxon>Gastropoda</taxon>
        <taxon>Heterobranchia</taxon>
        <taxon>Euthyneura</taxon>
        <taxon>Panpulmonata</taxon>
        <taxon>Eupulmonata</taxon>
        <taxon>Stylommatophora</taxon>
        <taxon>Helicina</taxon>
        <taxon>Arionoidea</taxon>
        <taxon>Arionidae</taxon>
        <taxon>Arion</taxon>
    </lineage>
</organism>
<proteinExistence type="predicted"/>
<protein>
    <submittedName>
        <fullName evidence="1">Uncharacterized protein</fullName>
    </submittedName>
</protein>